<keyword evidence="7" id="KW-1185">Reference proteome</keyword>
<dbReference type="OrthoDB" id="2122304at2759"/>
<dbReference type="eggNOG" id="ENOG502S7P4">
    <property type="taxonomic scope" value="Eukaryota"/>
</dbReference>
<dbReference type="Gene3D" id="1.20.120.550">
    <property type="entry name" value="Membrane associated eicosanoid/glutathione metabolism-like domain"/>
    <property type="match status" value="1"/>
</dbReference>
<dbReference type="Proteomes" id="UP000027238">
    <property type="component" value="Unassembled WGS sequence"/>
</dbReference>
<dbReference type="PANTHER" id="PTHR35371:SF1">
    <property type="entry name" value="BLR7753 PROTEIN"/>
    <property type="match status" value="1"/>
</dbReference>
<comment type="subcellular location">
    <subcellularLocation>
        <location evidence="1">Membrane</location>
    </subcellularLocation>
</comment>
<evidence type="ECO:0008006" key="8">
    <source>
        <dbReference type="Google" id="ProtNLM"/>
    </source>
</evidence>
<comment type="caution">
    <text evidence="6">The sequence shown here is derived from an EMBL/GenBank/DDBJ whole genome shotgun (WGS) entry which is preliminary data.</text>
</comment>
<dbReference type="SUPFAM" id="SSF161084">
    <property type="entry name" value="MAPEG domain-like"/>
    <property type="match status" value="1"/>
</dbReference>
<reference evidence="7" key="1">
    <citation type="journal article" date="2014" name="Genome Announc.">
        <title>Draft genome sequence of Colletotrichum sublineola, a destructive pathogen of cultivated sorghum.</title>
        <authorList>
            <person name="Baroncelli R."/>
            <person name="Sanz-Martin J.M."/>
            <person name="Rech G.E."/>
            <person name="Sukno S.A."/>
            <person name="Thon M.R."/>
        </authorList>
    </citation>
    <scope>NUCLEOTIDE SEQUENCE [LARGE SCALE GENOMIC DNA]</scope>
    <source>
        <strain evidence="7">TX430BB</strain>
    </source>
</reference>
<feature type="transmembrane region" description="Helical" evidence="5">
    <location>
        <begin position="12"/>
        <end position="32"/>
    </location>
</feature>
<dbReference type="EMBL" id="JMSE01000008">
    <property type="protein sequence ID" value="KDN72292.1"/>
    <property type="molecule type" value="Genomic_DNA"/>
</dbReference>
<dbReference type="InterPro" id="IPR001129">
    <property type="entry name" value="Membr-assoc_MAPEG"/>
</dbReference>
<sequence>MSPFGLDLAQKGLSFYTVPAAFLMAMLPNFYAVGSSGTHYDPCNPRNLQSNIAADEKLDKITKARILRAKAASENAFESLGFYSAAVVAANMAGVDDHAVNVLALSYIGCRALYNIVYVRLQDNRNFAPLRSVAWMVSTGITFTLYFKAAAQLASA</sequence>
<evidence type="ECO:0000256" key="3">
    <source>
        <dbReference type="ARBA" id="ARBA00022989"/>
    </source>
</evidence>
<proteinExistence type="predicted"/>
<name>A0A066XTV4_COLSU</name>
<dbReference type="HOGENOM" id="CLU_110778_0_2_1"/>
<evidence type="ECO:0000256" key="1">
    <source>
        <dbReference type="ARBA" id="ARBA00004370"/>
    </source>
</evidence>
<feature type="transmembrane region" description="Helical" evidence="5">
    <location>
        <begin position="133"/>
        <end position="154"/>
    </location>
</feature>
<protein>
    <recommendedName>
        <fullName evidence="8">MAPEG family protein</fullName>
    </recommendedName>
</protein>
<gene>
    <name evidence="6" type="ORF">CSUB01_06219</name>
</gene>
<evidence type="ECO:0000313" key="7">
    <source>
        <dbReference type="Proteomes" id="UP000027238"/>
    </source>
</evidence>
<dbReference type="InterPro" id="IPR023352">
    <property type="entry name" value="MAPEG-like_dom_sf"/>
</dbReference>
<feature type="transmembrane region" description="Helical" evidence="5">
    <location>
        <begin position="102"/>
        <end position="121"/>
    </location>
</feature>
<dbReference type="PANTHER" id="PTHR35371">
    <property type="entry name" value="INNER MEMBRANE PROTEIN"/>
    <property type="match status" value="1"/>
</dbReference>
<evidence type="ECO:0000313" key="6">
    <source>
        <dbReference type="EMBL" id="KDN72292.1"/>
    </source>
</evidence>
<keyword evidence="4 5" id="KW-0472">Membrane</keyword>
<dbReference type="GO" id="GO:0016020">
    <property type="term" value="C:membrane"/>
    <property type="evidence" value="ECO:0007669"/>
    <property type="project" value="UniProtKB-SubCell"/>
</dbReference>
<dbReference type="OMA" id="MEGAHAN"/>
<evidence type="ECO:0000256" key="2">
    <source>
        <dbReference type="ARBA" id="ARBA00022692"/>
    </source>
</evidence>
<organism evidence="6 7">
    <name type="scientific">Colletotrichum sublineola</name>
    <name type="common">Sorghum anthracnose fungus</name>
    <dbReference type="NCBI Taxonomy" id="1173701"/>
    <lineage>
        <taxon>Eukaryota</taxon>
        <taxon>Fungi</taxon>
        <taxon>Dikarya</taxon>
        <taxon>Ascomycota</taxon>
        <taxon>Pezizomycotina</taxon>
        <taxon>Sordariomycetes</taxon>
        <taxon>Hypocreomycetidae</taxon>
        <taxon>Glomerellales</taxon>
        <taxon>Glomerellaceae</taxon>
        <taxon>Colletotrichum</taxon>
        <taxon>Colletotrichum graminicola species complex</taxon>
    </lineage>
</organism>
<accession>A0A066XTV4</accession>
<evidence type="ECO:0000256" key="5">
    <source>
        <dbReference type="SAM" id="Phobius"/>
    </source>
</evidence>
<evidence type="ECO:0000256" key="4">
    <source>
        <dbReference type="ARBA" id="ARBA00023136"/>
    </source>
</evidence>
<keyword evidence="3 5" id="KW-1133">Transmembrane helix</keyword>
<dbReference type="Pfam" id="PF01124">
    <property type="entry name" value="MAPEG"/>
    <property type="match status" value="1"/>
</dbReference>
<keyword evidence="2 5" id="KW-0812">Transmembrane</keyword>
<dbReference type="AlphaFoldDB" id="A0A066XTV4"/>